<feature type="domain" description="EF-hand" evidence="8">
    <location>
        <begin position="358"/>
        <end position="393"/>
    </location>
</feature>
<dbReference type="Pfam" id="PF00388">
    <property type="entry name" value="PI-PLC-X"/>
    <property type="match status" value="1"/>
</dbReference>
<evidence type="ECO:0000313" key="10">
    <source>
        <dbReference type="Proteomes" id="UP000800035"/>
    </source>
</evidence>
<feature type="region of interest" description="Disordered" evidence="6">
    <location>
        <begin position="658"/>
        <end position="680"/>
    </location>
</feature>
<evidence type="ECO:0000256" key="2">
    <source>
        <dbReference type="ARBA" id="ARBA00022801"/>
    </source>
</evidence>
<accession>A0A6A5UBP0</accession>
<dbReference type="SUPFAM" id="SSF50729">
    <property type="entry name" value="PH domain-like"/>
    <property type="match status" value="1"/>
</dbReference>
<dbReference type="InterPro" id="IPR035892">
    <property type="entry name" value="C2_domain_sf"/>
</dbReference>
<keyword evidence="10" id="KW-1185">Reference proteome</keyword>
<keyword evidence="4 5" id="KW-0443">Lipid metabolism</keyword>
<dbReference type="PROSITE" id="PS50222">
    <property type="entry name" value="EF_HAND_2"/>
    <property type="match status" value="1"/>
</dbReference>
<dbReference type="InterPro" id="IPR001711">
    <property type="entry name" value="PLipase_C_Pinositol-sp_Y"/>
</dbReference>
<dbReference type="EMBL" id="ML976979">
    <property type="protein sequence ID" value="KAF1962124.1"/>
    <property type="molecule type" value="Genomic_DNA"/>
</dbReference>
<evidence type="ECO:0000313" key="9">
    <source>
        <dbReference type="EMBL" id="KAF1962124.1"/>
    </source>
</evidence>
<evidence type="ECO:0000256" key="4">
    <source>
        <dbReference type="ARBA" id="ARBA00023098"/>
    </source>
</evidence>
<proteinExistence type="predicted"/>
<dbReference type="SMART" id="SM00148">
    <property type="entry name" value="PLCXc"/>
    <property type="match status" value="1"/>
</dbReference>
<sequence>MSRPKLSSPTSSFSRSITIPSRSSPATSYFGSGSLEPTPEGAMAPLSSSSLPAVPSYLLPDALIAPPTPNPAPTSTPSAMAEVMSKGPGLIRRVSRGAQGIPHKFRRNGSTAQRDKSSGPVIMRRRSDSKSAVEAANDLSDVDDAYIFAEDTAVDDDGEPIEALRILSKRLADRSIPSATVEAPKRNWRLEQGTDFTKITKKRNEKTITLRLDLDSAKVCWDPSRPSKAFYIDDVKEIRTGEDAKHYREELGYTEDYEPLWMTIVYSDTTRAKGKSKTMHLIAQNVGQFALWTKTLDSVSRDRIDMMAGLVSLTEKSARLVWERQMDRRFKGQPHLEEQECLDFSGILELCRSLHIHSSEETIRMYFDKADATRSGSLNEAQYLYFIRRLKQRKDVKQIYKQFTPAPHTGMDKQTFFSFLQREQGIDVGADLEQWTAIFDKFARASRTKATPPEGGQVALPLTITPLSFQAFLMSDKHNSIYKPANDTPQLNRPLNEYFISSSHNTYLLGRQVADESSIEAYITTLQKGCRCIEIDCWDGNDGKPIVTHGRTFTTRITFLDVIKVVNKYAFQESKYPLILSLEVHCGQEQQVLMANIMREEFGSQLLTQPLDPESTVLPSPEELKEKILIKVKAPGEELDKALADQVAYRRRERSLSSPFSRPIDVPNTPPITSPPSLSPPERTNVFWANPLGSATSNTTTAILTPAGSADDSDSPTMTSTEEYKEYKKKTKKVKTSKIIKTLGELGVYTRGMKFNDFVCDDSKTFNHVYSLNERTFDKATRNSSREKHLLESHNMSCLMRVYPAGHRINSSNFDPLKSWRRGVQMAALNWQTYDLGQQLNEAMFAGGDDRTGYVLKPEELRLENMPPVIGHRKVPKKEVKFTVRIISAQHIPRPRGAPEETSLSPFVQFEMYCAEDTGPNATGVGGQDVSARKDGYSGIGHPLRKRTRVDEIEMTVHTRYPDLVFVRWTVWNTIDGRISDSPLAQFTAKLNSIQNGYRHIPLFDNNGEQYLFSRLFCKIKKQEIIDAGPVAGPVTAQRIGIGSRRSSTESTSPSQDPAPKGSFIKRLIRAPSERKKRKEERTNSETEKSEWDLGSRSSTFER</sequence>
<dbReference type="SUPFAM" id="SSF49562">
    <property type="entry name" value="C2 domain (Calcium/lipid-binding domain, CaLB)"/>
    <property type="match status" value="1"/>
</dbReference>
<dbReference type="EC" id="3.1.4.11" evidence="1 5"/>
<evidence type="ECO:0000256" key="6">
    <source>
        <dbReference type="SAM" id="MobiDB-lite"/>
    </source>
</evidence>
<dbReference type="Proteomes" id="UP000800035">
    <property type="component" value="Unassembled WGS sequence"/>
</dbReference>
<dbReference type="Gene3D" id="2.30.29.30">
    <property type="entry name" value="Pleckstrin-homology domain (PH domain)/Phosphotyrosine-binding domain (PTB)"/>
    <property type="match status" value="1"/>
</dbReference>
<feature type="compositionally biased region" description="Low complexity" evidence="6">
    <location>
        <begin position="1"/>
        <end position="28"/>
    </location>
</feature>
<dbReference type="GO" id="GO:0051209">
    <property type="term" value="P:release of sequestered calcium ion into cytosol"/>
    <property type="evidence" value="ECO:0007669"/>
    <property type="project" value="TreeGrafter"/>
</dbReference>
<feature type="compositionally biased region" description="Basic and acidic residues" evidence="6">
    <location>
        <begin position="1080"/>
        <end position="1103"/>
    </location>
</feature>
<reference evidence="9" key="1">
    <citation type="journal article" date="2020" name="Stud. Mycol.">
        <title>101 Dothideomycetes genomes: a test case for predicting lifestyles and emergence of pathogens.</title>
        <authorList>
            <person name="Haridas S."/>
            <person name="Albert R."/>
            <person name="Binder M."/>
            <person name="Bloem J."/>
            <person name="Labutti K."/>
            <person name="Salamov A."/>
            <person name="Andreopoulos B."/>
            <person name="Baker S."/>
            <person name="Barry K."/>
            <person name="Bills G."/>
            <person name="Bluhm B."/>
            <person name="Cannon C."/>
            <person name="Castanera R."/>
            <person name="Culley D."/>
            <person name="Daum C."/>
            <person name="Ezra D."/>
            <person name="Gonzalez J."/>
            <person name="Henrissat B."/>
            <person name="Kuo A."/>
            <person name="Liang C."/>
            <person name="Lipzen A."/>
            <person name="Lutzoni F."/>
            <person name="Magnuson J."/>
            <person name="Mondo S."/>
            <person name="Nolan M."/>
            <person name="Ohm R."/>
            <person name="Pangilinan J."/>
            <person name="Park H.-J."/>
            <person name="Ramirez L."/>
            <person name="Alfaro M."/>
            <person name="Sun H."/>
            <person name="Tritt A."/>
            <person name="Yoshinaga Y."/>
            <person name="Zwiers L.-H."/>
            <person name="Turgeon B."/>
            <person name="Goodwin S."/>
            <person name="Spatafora J."/>
            <person name="Crous P."/>
            <person name="Grigoriev I."/>
        </authorList>
    </citation>
    <scope>NUCLEOTIDE SEQUENCE</scope>
    <source>
        <strain evidence="9">CBS 675.92</strain>
    </source>
</reference>
<feature type="region of interest" description="Disordered" evidence="6">
    <location>
        <begin position="1040"/>
        <end position="1103"/>
    </location>
</feature>
<dbReference type="CDD" id="cd00275">
    <property type="entry name" value="C2_PLC_like"/>
    <property type="match status" value="1"/>
</dbReference>
<dbReference type="SUPFAM" id="SSF51695">
    <property type="entry name" value="PLC-like phosphodiesterases"/>
    <property type="match status" value="1"/>
</dbReference>
<keyword evidence="2 5" id="KW-0378">Hydrolase</keyword>
<dbReference type="Pfam" id="PF00387">
    <property type="entry name" value="PI-PLC-Y"/>
    <property type="match status" value="1"/>
</dbReference>
<feature type="compositionally biased region" description="Low complexity" evidence="6">
    <location>
        <begin position="1044"/>
        <end position="1055"/>
    </location>
</feature>
<feature type="region of interest" description="Disordered" evidence="6">
    <location>
        <begin position="1"/>
        <end position="50"/>
    </location>
</feature>
<organism evidence="9 10">
    <name type="scientific">Byssothecium circinans</name>
    <dbReference type="NCBI Taxonomy" id="147558"/>
    <lineage>
        <taxon>Eukaryota</taxon>
        <taxon>Fungi</taxon>
        <taxon>Dikarya</taxon>
        <taxon>Ascomycota</taxon>
        <taxon>Pezizomycotina</taxon>
        <taxon>Dothideomycetes</taxon>
        <taxon>Pleosporomycetidae</taxon>
        <taxon>Pleosporales</taxon>
        <taxon>Massarineae</taxon>
        <taxon>Massarinaceae</taxon>
        <taxon>Byssothecium</taxon>
    </lineage>
</organism>
<dbReference type="GO" id="GO:0048015">
    <property type="term" value="P:phosphatidylinositol-mediated signaling"/>
    <property type="evidence" value="ECO:0007669"/>
    <property type="project" value="TreeGrafter"/>
</dbReference>
<dbReference type="SUPFAM" id="SSF47473">
    <property type="entry name" value="EF-hand"/>
    <property type="match status" value="1"/>
</dbReference>
<evidence type="ECO:0000256" key="5">
    <source>
        <dbReference type="RuleBase" id="RU361133"/>
    </source>
</evidence>
<dbReference type="InterPro" id="IPR011992">
    <property type="entry name" value="EF-hand-dom_pair"/>
</dbReference>
<feature type="compositionally biased region" description="Pro residues" evidence="6">
    <location>
        <begin position="668"/>
        <end position="679"/>
    </location>
</feature>
<dbReference type="CDD" id="cd13360">
    <property type="entry name" value="PH_PLC_fungal"/>
    <property type="match status" value="1"/>
</dbReference>
<evidence type="ECO:0000256" key="1">
    <source>
        <dbReference type="ARBA" id="ARBA00012368"/>
    </source>
</evidence>
<evidence type="ECO:0000259" key="7">
    <source>
        <dbReference type="PROSITE" id="PS50008"/>
    </source>
</evidence>
<gene>
    <name evidence="9" type="ORF">CC80DRAFT_512429</name>
</gene>
<evidence type="ECO:0000259" key="8">
    <source>
        <dbReference type="PROSITE" id="PS50222"/>
    </source>
</evidence>
<dbReference type="Gene3D" id="2.60.40.150">
    <property type="entry name" value="C2 domain"/>
    <property type="match status" value="1"/>
</dbReference>
<dbReference type="PANTHER" id="PTHR10336:SF36">
    <property type="entry name" value="1-PHOSPHATIDYLINOSITOL 4,5-BISPHOSPHATE PHOSPHODIESTERASE BETA-4"/>
    <property type="match status" value="1"/>
</dbReference>
<dbReference type="CDD" id="cd16207">
    <property type="entry name" value="EFh_ScPlc1p_like"/>
    <property type="match status" value="1"/>
</dbReference>
<dbReference type="GO" id="GO:0004435">
    <property type="term" value="F:phosphatidylinositol-4,5-bisphosphate phospholipase C activity"/>
    <property type="evidence" value="ECO:0007669"/>
    <property type="project" value="UniProtKB-EC"/>
</dbReference>
<dbReference type="InterPro" id="IPR037755">
    <property type="entry name" value="Plc1_PH"/>
</dbReference>
<dbReference type="FunFam" id="3.20.20.190:FF:000049">
    <property type="entry name" value="Phosphoinositide phospholipase C"/>
    <property type="match status" value="1"/>
</dbReference>
<dbReference type="InterPro" id="IPR001192">
    <property type="entry name" value="PI-PLC_fam"/>
</dbReference>
<protein>
    <recommendedName>
        <fullName evidence="1 5">Phosphoinositide phospholipase C</fullName>
        <ecNumber evidence="1 5">3.1.4.11</ecNumber>
    </recommendedName>
</protein>
<dbReference type="PRINTS" id="PR00390">
    <property type="entry name" value="PHPHLIPASEC"/>
</dbReference>
<dbReference type="AlphaFoldDB" id="A0A6A5UBP0"/>
<dbReference type="GO" id="GO:0016042">
    <property type="term" value="P:lipid catabolic process"/>
    <property type="evidence" value="ECO:0007669"/>
    <property type="project" value="UniProtKB-KW"/>
</dbReference>
<dbReference type="CDD" id="cd08598">
    <property type="entry name" value="PI-PLC1c_yeast"/>
    <property type="match status" value="1"/>
</dbReference>
<keyword evidence="3 5" id="KW-0442">Lipid degradation</keyword>
<dbReference type="InterPro" id="IPR017946">
    <property type="entry name" value="PLC-like_Pdiesterase_TIM-brl"/>
</dbReference>
<evidence type="ECO:0000256" key="3">
    <source>
        <dbReference type="ARBA" id="ARBA00022963"/>
    </source>
</evidence>
<dbReference type="PANTHER" id="PTHR10336">
    <property type="entry name" value="PHOSPHOINOSITIDE-SPECIFIC PHOSPHOLIPASE C FAMILY PROTEIN"/>
    <property type="match status" value="1"/>
</dbReference>
<dbReference type="PROSITE" id="PS50008">
    <property type="entry name" value="PIPLC_Y_DOMAIN"/>
    <property type="match status" value="1"/>
</dbReference>
<dbReference type="PROSITE" id="PS50007">
    <property type="entry name" value="PIPLC_X_DOMAIN"/>
    <property type="match status" value="1"/>
</dbReference>
<dbReference type="Gene3D" id="3.20.20.190">
    <property type="entry name" value="Phosphatidylinositol (PI) phosphodiesterase"/>
    <property type="match status" value="2"/>
</dbReference>
<dbReference type="SMART" id="SM00149">
    <property type="entry name" value="PLCYc"/>
    <property type="match status" value="1"/>
</dbReference>
<comment type="catalytic activity">
    <reaction evidence="5">
        <text>a 1,2-diacyl-sn-glycero-3-phospho-(1D-myo-inositol-4,5-bisphosphate) + H2O = 1D-myo-inositol 1,4,5-trisphosphate + a 1,2-diacyl-sn-glycerol + H(+)</text>
        <dbReference type="Rhea" id="RHEA:33179"/>
        <dbReference type="ChEBI" id="CHEBI:15377"/>
        <dbReference type="ChEBI" id="CHEBI:15378"/>
        <dbReference type="ChEBI" id="CHEBI:17815"/>
        <dbReference type="ChEBI" id="CHEBI:58456"/>
        <dbReference type="ChEBI" id="CHEBI:203600"/>
        <dbReference type="EC" id="3.1.4.11"/>
    </reaction>
</comment>
<name>A0A6A5UBP0_9PLEO</name>
<dbReference type="InterPro" id="IPR011993">
    <property type="entry name" value="PH-like_dom_sf"/>
</dbReference>
<feature type="region of interest" description="Disordered" evidence="6">
    <location>
        <begin position="99"/>
        <end position="135"/>
    </location>
</feature>
<feature type="domain" description="PI-PLC Y-box" evidence="7">
    <location>
        <begin position="743"/>
        <end position="862"/>
    </location>
</feature>
<dbReference type="InterPro" id="IPR002048">
    <property type="entry name" value="EF_hand_dom"/>
</dbReference>
<dbReference type="OrthoDB" id="269822at2759"/>
<dbReference type="InterPro" id="IPR000909">
    <property type="entry name" value="PLipase_C_PInositol-sp_X_dom"/>
</dbReference>
<dbReference type="GO" id="GO:0005509">
    <property type="term" value="F:calcium ion binding"/>
    <property type="evidence" value="ECO:0007669"/>
    <property type="project" value="InterPro"/>
</dbReference>